<keyword evidence="3" id="KW-0808">Transferase</keyword>
<dbReference type="Proteomes" id="UP000321118">
    <property type="component" value="Unassembled WGS sequence"/>
</dbReference>
<gene>
    <name evidence="3" type="ORF">CXY01_21650</name>
</gene>
<evidence type="ECO:0000313" key="4">
    <source>
        <dbReference type="Proteomes" id="UP000321118"/>
    </source>
</evidence>
<reference evidence="3 4" key="1">
    <citation type="submission" date="2019-07" db="EMBL/GenBank/DDBJ databases">
        <title>Whole genome shotgun sequence of Cellulomonas xylanilytica NBRC 101102.</title>
        <authorList>
            <person name="Hosoyama A."/>
            <person name="Uohara A."/>
            <person name="Ohji S."/>
            <person name="Ichikawa N."/>
        </authorList>
    </citation>
    <scope>NUCLEOTIDE SEQUENCE [LARGE SCALE GENOMIC DNA]</scope>
    <source>
        <strain evidence="3 4">NBRC 101102</strain>
    </source>
</reference>
<dbReference type="Gene3D" id="3.90.550.10">
    <property type="entry name" value="Spore Coat Polysaccharide Biosynthesis Protein SpsA, Chain A"/>
    <property type="match status" value="1"/>
</dbReference>
<feature type="domain" description="Glycosyltransferase 2-like" evidence="2">
    <location>
        <begin position="15"/>
        <end position="169"/>
    </location>
</feature>
<comment type="similarity">
    <text evidence="1">Belongs to the glycosyltransferase 2 family.</text>
</comment>
<evidence type="ECO:0000313" key="3">
    <source>
        <dbReference type="EMBL" id="GEK21645.1"/>
    </source>
</evidence>
<dbReference type="PANTHER" id="PTHR48090">
    <property type="entry name" value="UNDECAPRENYL-PHOSPHATE 4-DEOXY-4-FORMAMIDO-L-ARABINOSE TRANSFERASE-RELATED"/>
    <property type="match status" value="1"/>
</dbReference>
<dbReference type="EMBL" id="BJUB01000006">
    <property type="protein sequence ID" value="GEK21645.1"/>
    <property type="molecule type" value="Genomic_DNA"/>
</dbReference>
<dbReference type="SUPFAM" id="SSF53448">
    <property type="entry name" value="Nucleotide-diphospho-sugar transferases"/>
    <property type="match status" value="1"/>
</dbReference>
<name>A0A510V8Z9_9CELL</name>
<organism evidence="3 4">
    <name type="scientific">Cellulomonas xylanilytica</name>
    <dbReference type="NCBI Taxonomy" id="233583"/>
    <lineage>
        <taxon>Bacteria</taxon>
        <taxon>Bacillati</taxon>
        <taxon>Actinomycetota</taxon>
        <taxon>Actinomycetes</taxon>
        <taxon>Micrococcales</taxon>
        <taxon>Cellulomonadaceae</taxon>
        <taxon>Cellulomonas</taxon>
    </lineage>
</organism>
<proteinExistence type="inferred from homology"/>
<evidence type="ECO:0000256" key="1">
    <source>
        <dbReference type="ARBA" id="ARBA00006739"/>
    </source>
</evidence>
<dbReference type="InterPro" id="IPR050256">
    <property type="entry name" value="Glycosyltransferase_2"/>
</dbReference>
<dbReference type="GO" id="GO:0016740">
    <property type="term" value="F:transferase activity"/>
    <property type="evidence" value="ECO:0007669"/>
    <property type="project" value="UniProtKB-KW"/>
</dbReference>
<comment type="caution">
    <text evidence="3">The sequence shown here is derived from an EMBL/GenBank/DDBJ whole genome shotgun (WGS) entry which is preliminary data.</text>
</comment>
<dbReference type="AlphaFoldDB" id="A0A510V8Z9"/>
<evidence type="ECO:0000259" key="2">
    <source>
        <dbReference type="Pfam" id="PF00535"/>
    </source>
</evidence>
<dbReference type="PANTHER" id="PTHR48090:SF7">
    <property type="entry name" value="RFBJ PROTEIN"/>
    <property type="match status" value="1"/>
</dbReference>
<dbReference type="Pfam" id="PF00535">
    <property type="entry name" value="Glycos_transf_2"/>
    <property type="match status" value="1"/>
</dbReference>
<sequence>MRAMQHQPSRRLLAIIPAWNEQATIAAVVSEIRDALPDADVLVVNDGSTDSTSSLARRAGAAVLDLPVNLGVGGAMRAGYTYAFRAGYERTVQLDADGQHDPRGVAELARVMDAEGADIVIGARFAGVGGYEVRGPRRWTMRLLSVVLSRVTGTRLTDTTSGLKLCARPAIRLFTSNYPAEYLGDTIESIVIASRAGLRIRQVGIEMRPRAGGKPSHSPIKAAVFLSRALLALVVALSRPREPVPGGPDA</sequence>
<keyword evidence="4" id="KW-1185">Reference proteome</keyword>
<accession>A0A510V8Z9</accession>
<dbReference type="CDD" id="cd04179">
    <property type="entry name" value="DPM_DPG-synthase_like"/>
    <property type="match status" value="1"/>
</dbReference>
<dbReference type="InterPro" id="IPR029044">
    <property type="entry name" value="Nucleotide-diphossugar_trans"/>
</dbReference>
<dbReference type="InterPro" id="IPR001173">
    <property type="entry name" value="Glyco_trans_2-like"/>
</dbReference>
<protein>
    <submittedName>
        <fullName evidence="3">Glycosyl transferase family 2</fullName>
    </submittedName>
</protein>